<reference evidence="3" key="1">
    <citation type="submission" date="2022-11" db="UniProtKB">
        <authorList>
            <consortium name="WormBaseParasite"/>
        </authorList>
    </citation>
    <scope>IDENTIFICATION</scope>
</reference>
<keyword evidence="2" id="KW-1185">Reference proteome</keyword>
<protein>
    <submittedName>
        <fullName evidence="3">Uncharacterized protein</fullName>
    </submittedName>
</protein>
<sequence length="119" mass="12859">MSSESGQHVGDDRREIVFEHPVEEDLPSKPASREGSALKSALKQGTLSEVAEQSVVSVADSSSNFGERIKAEGMEGSDEDGTQEDISLLNGDDPHNSSAEKHPEDIRHDDVVQVGRNFV</sequence>
<proteinExistence type="predicted"/>
<accession>A0A914RH83</accession>
<feature type="region of interest" description="Disordered" evidence="1">
    <location>
        <begin position="1"/>
        <end position="119"/>
    </location>
</feature>
<dbReference type="AlphaFoldDB" id="A0A914RH83"/>
<evidence type="ECO:0000313" key="3">
    <source>
        <dbReference type="WBParaSite" id="PEQ_0000568001-mRNA-1"/>
    </source>
</evidence>
<evidence type="ECO:0000256" key="1">
    <source>
        <dbReference type="SAM" id="MobiDB-lite"/>
    </source>
</evidence>
<feature type="compositionally biased region" description="Basic and acidic residues" evidence="1">
    <location>
        <begin position="9"/>
        <end position="27"/>
    </location>
</feature>
<name>A0A914RH83_PAREQ</name>
<feature type="compositionally biased region" description="Basic and acidic residues" evidence="1">
    <location>
        <begin position="92"/>
        <end position="111"/>
    </location>
</feature>
<feature type="compositionally biased region" description="Low complexity" evidence="1">
    <location>
        <begin position="48"/>
        <end position="63"/>
    </location>
</feature>
<dbReference type="Proteomes" id="UP000887564">
    <property type="component" value="Unplaced"/>
</dbReference>
<organism evidence="2 3">
    <name type="scientific">Parascaris equorum</name>
    <name type="common">Equine roundworm</name>
    <dbReference type="NCBI Taxonomy" id="6256"/>
    <lineage>
        <taxon>Eukaryota</taxon>
        <taxon>Metazoa</taxon>
        <taxon>Ecdysozoa</taxon>
        <taxon>Nematoda</taxon>
        <taxon>Chromadorea</taxon>
        <taxon>Rhabditida</taxon>
        <taxon>Spirurina</taxon>
        <taxon>Ascaridomorpha</taxon>
        <taxon>Ascaridoidea</taxon>
        <taxon>Ascarididae</taxon>
        <taxon>Parascaris</taxon>
    </lineage>
</organism>
<evidence type="ECO:0000313" key="2">
    <source>
        <dbReference type="Proteomes" id="UP000887564"/>
    </source>
</evidence>
<dbReference type="WBParaSite" id="PEQ_0000568001-mRNA-1">
    <property type="protein sequence ID" value="PEQ_0000568001-mRNA-1"/>
    <property type="gene ID" value="PEQ_0000568001"/>
</dbReference>